<feature type="domain" description="Carbohydrate esterase 2 N-terminal" evidence="2">
    <location>
        <begin position="452"/>
        <end position="566"/>
    </location>
</feature>
<dbReference type="EMBL" id="JBBUTI010000001">
    <property type="protein sequence ID" value="MEK8045243.1"/>
    <property type="molecule type" value="Genomic_DNA"/>
</dbReference>
<reference evidence="3 4" key="1">
    <citation type="submission" date="2024-04" db="EMBL/GenBank/DDBJ databases">
        <title>Novel species of the genus Ideonella isolated from streams.</title>
        <authorList>
            <person name="Lu H."/>
        </authorList>
    </citation>
    <scope>NUCLEOTIDE SEQUENCE [LARGE SCALE GENOMIC DNA]</scope>
    <source>
        <strain evidence="3 4">LYT19W</strain>
    </source>
</reference>
<protein>
    <submittedName>
        <fullName evidence="3">GDSL-type esterase/lipase family protein</fullName>
    </submittedName>
</protein>
<feature type="domain" description="SGNH hydrolase-type esterase" evidence="1">
    <location>
        <begin position="575"/>
        <end position="736"/>
    </location>
</feature>
<dbReference type="InterPro" id="IPR040794">
    <property type="entry name" value="CE2_N"/>
</dbReference>
<comment type="caution">
    <text evidence="3">The sequence shown here is derived from an EMBL/GenBank/DDBJ whole genome shotgun (WGS) entry which is preliminary data.</text>
</comment>
<keyword evidence="4" id="KW-1185">Reference proteome</keyword>
<evidence type="ECO:0000259" key="1">
    <source>
        <dbReference type="Pfam" id="PF13472"/>
    </source>
</evidence>
<dbReference type="Gene3D" id="2.60.120.260">
    <property type="entry name" value="Galactose-binding domain-like"/>
    <property type="match status" value="1"/>
</dbReference>
<dbReference type="Pfam" id="PF17996">
    <property type="entry name" value="CE2_N"/>
    <property type="match status" value="1"/>
</dbReference>
<dbReference type="InterPro" id="IPR013830">
    <property type="entry name" value="SGNH_hydro"/>
</dbReference>
<dbReference type="InterPro" id="IPR036514">
    <property type="entry name" value="SGNH_hydro_sf"/>
</dbReference>
<evidence type="ECO:0000313" key="3">
    <source>
        <dbReference type="EMBL" id="MEK8045243.1"/>
    </source>
</evidence>
<evidence type="ECO:0000313" key="4">
    <source>
        <dbReference type="Proteomes" id="UP001379945"/>
    </source>
</evidence>
<sequence length="776" mass="83601">MVTGLLVGVGLAVGLVPEAAAGQAATASVLPAAGGLQRTAPVVDQRLNATLQALAAGRPINVVAIGGSITTGYAANPPRERGWAAQVGAWLKTRGQVRFINAGLSGTDSAVAVQRVQAQVLAESPDLVLVEFGVNDEWLDAHVRGSSYEGLLRQLLAAPGRPAVLPVMLTRQHNQGRDAGDVQRTLAARYGLSSIDVGGAVTQLASMGGADWQQLYDEPVHPNQRGHDLIARLVIEHLQAASARVVEAKDKADDKANDRAVPLPEPLHSLAHQHVRLWQGEALRPWRQQGFERGGPVHPEWPAQTPGWQTTAEGASASFLVWGTEVAVFHAESEHFRNLEAWVDDRPVALLRGHVPERKGYFGWHYSVVAQGLPPGAHLLHVRMRADEWQGSGRPASLLAVMGAGVYPPEVRAQLPEDLVALPARLDTTADTTPGAARWRWWPASDARLQWTGRVEAAPAGDASARGLAWSGSELRARFTGSTLALRLTPRHGGTSHYTLEVDGERLSFSVGGAGRGNEARQWQWPRPLGPGSHELRLVKRTEGAMSESIFNGLWLDAAGTLLPAPPQRPLRLVFYGDSITAGACNGDIGDDQYDDLSTHDGTRAYGALTAAALGADYQGHAVSGIGITRTWGELLMPQVWSRVAPRLDAPVAPADVPKPEVVLVNLGQNDHGLPASLGQPFASDFGVRYLSFVRSLRQRHPQAKLVLMIGGMSAWKEQPALLKTLADTASTLRAEGDTQVWTYRFEAFAWAHPRIDVHAQMADELLNFLRTEVLR</sequence>
<evidence type="ECO:0000259" key="2">
    <source>
        <dbReference type="Pfam" id="PF17996"/>
    </source>
</evidence>
<proteinExistence type="predicted"/>
<dbReference type="Gene3D" id="3.40.50.1110">
    <property type="entry name" value="SGNH hydrolase"/>
    <property type="match status" value="2"/>
</dbReference>
<dbReference type="Proteomes" id="UP001379945">
    <property type="component" value="Unassembled WGS sequence"/>
</dbReference>
<feature type="domain" description="SGNH hydrolase-type esterase" evidence="1">
    <location>
        <begin position="64"/>
        <end position="229"/>
    </location>
</feature>
<gene>
    <name evidence="3" type="ORF">AACH00_02650</name>
</gene>
<dbReference type="RefSeq" id="WP_341397387.1">
    <property type="nucleotide sequence ID" value="NZ_JBBUTI010000001.1"/>
</dbReference>
<accession>A0ABU9C0G4</accession>
<dbReference type="Pfam" id="PF13472">
    <property type="entry name" value="Lipase_GDSL_2"/>
    <property type="match status" value="2"/>
</dbReference>
<dbReference type="CDD" id="cd00229">
    <property type="entry name" value="SGNH_hydrolase"/>
    <property type="match status" value="1"/>
</dbReference>
<dbReference type="PANTHER" id="PTHR34407">
    <property type="entry name" value="EXPRESSED PROTEIN"/>
    <property type="match status" value="1"/>
</dbReference>
<dbReference type="SUPFAM" id="SSF52266">
    <property type="entry name" value="SGNH hydrolase"/>
    <property type="match status" value="2"/>
</dbReference>
<dbReference type="PANTHER" id="PTHR34407:SF1">
    <property type="entry name" value="SGNH HYDROLASE-TYPE ESTERASE DOMAIN-CONTAINING PROTEIN"/>
    <property type="match status" value="1"/>
</dbReference>
<organism evidence="3 4">
    <name type="scientific">Ideonella margarita</name>
    <dbReference type="NCBI Taxonomy" id="2984191"/>
    <lineage>
        <taxon>Bacteria</taxon>
        <taxon>Pseudomonadati</taxon>
        <taxon>Pseudomonadota</taxon>
        <taxon>Betaproteobacteria</taxon>
        <taxon>Burkholderiales</taxon>
        <taxon>Sphaerotilaceae</taxon>
        <taxon>Ideonella</taxon>
    </lineage>
</organism>
<name>A0ABU9C0G4_9BURK</name>